<dbReference type="Gene3D" id="1.10.20.140">
    <property type="match status" value="1"/>
</dbReference>
<dbReference type="GO" id="GO:0052381">
    <property type="term" value="F:tRNA dimethylallyltransferase activity"/>
    <property type="evidence" value="ECO:0007669"/>
    <property type="project" value="UniProtKB-UniRule"/>
</dbReference>
<dbReference type="GO" id="GO:0006400">
    <property type="term" value="P:tRNA modification"/>
    <property type="evidence" value="ECO:0007669"/>
    <property type="project" value="TreeGrafter"/>
</dbReference>
<name>A0A1M6R5S7_9BACT</name>
<evidence type="ECO:0000256" key="8">
    <source>
        <dbReference type="ARBA" id="ARBA00022842"/>
    </source>
</evidence>
<comment type="catalytic activity">
    <reaction evidence="9 10 11">
        <text>adenosine(37) in tRNA + dimethylallyl diphosphate = N(6)-dimethylallyladenosine(37) in tRNA + diphosphate</text>
        <dbReference type="Rhea" id="RHEA:26482"/>
        <dbReference type="Rhea" id="RHEA-COMP:10162"/>
        <dbReference type="Rhea" id="RHEA-COMP:10375"/>
        <dbReference type="ChEBI" id="CHEBI:33019"/>
        <dbReference type="ChEBI" id="CHEBI:57623"/>
        <dbReference type="ChEBI" id="CHEBI:74411"/>
        <dbReference type="ChEBI" id="CHEBI:74415"/>
        <dbReference type="EC" id="2.5.1.75"/>
    </reaction>
</comment>
<keyword evidence="5 10" id="KW-0819">tRNA processing</keyword>
<sequence length="306" mass="34530">MPSKEKIVVIAGPTGVGKSASTLPLAREFGGEIISADAVSVYRCLDIGAAKPGMEERRLVPHHMIDVVDPDEDFDANIYAAQARAIAQSLHASGKRVFVDGGTGFYIKALLHGLFTEGRSDPELRESLRRDAVQLGSHALHDRLKELDPPSAKRIHPNDAYRITRALEICILTGKPASAQQAAHGFEESPYDVLFFCLHRDRKILYQRTDQRVDQMLALGLEQEVRGLLKKGYGPELKSMQSIGYRHMCQYMAGELNYEDAVTLMKRDTRRLAKRQMTWFKAYPEIRWMAPDETEAMRREISLFLE</sequence>
<dbReference type="OrthoDB" id="9776390at2"/>
<feature type="site" description="Interaction with substrate tRNA" evidence="10">
    <location>
        <position position="125"/>
    </location>
</feature>
<evidence type="ECO:0000256" key="10">
    <source>
        <dbReference type="HAMAP-Rule" id="MF_00185"/>
    </source>
</evidence>
<dbReference type="InterPro" id="IPR027417">
    <property type="entry name" value="P-loop_NTPase"/>
</dbReference>
<dbReference type="PANTHER" id="PTHR11088">
    <property type="entry name" value="TRNA DIMETHYLALLYLTRANSFERASE"/>
    <property type="match status" value="1"/>
</dbReference>
<keyword evidence="7 10" id="KW-0067">ATP-binding</keyword>
<protein>
    <recommendedName>
        <fullName evidence="10">tRNA dimethylallyltransferase</fullName>
        <ecNumber evidence="10">2.5.1.75</ecNumber>
    </recommendedName>
    <alternativeName>
        <fullName evidence="10">Dimethylallyl diphosphate:tRNA dimethylallyltransferase</fullName>
        <shortName evidence="10">DMAPP:tRNA dimethylallyltransferase</shortName>
        <shortName evidence="10">DMATase</shortName>
    </alternativeName>
    <alternativeName>
        <fullName evidence="10">Isopentenyl-diphosphate:tRNA isopentenyltransferase</fullName>
        <shortName evidence="10">IPP transferase</shortName>
        <shortName evidence="10">IPPT</shortName>
        <shortName evidence="10">IPTase</shortName>
    </alternativeName>
</protein>
<dbReference type="RefSeq" id="WP_073477264.1">
    <property type="nucleotide sequence ID" value="NZ_FQZU01000021.1"/>
</dbReference>
<comment type="function">
    <text evidence="2 10 12">Catalyzes the transfer of a dimethylallyl group onto the adenine at position 37 in tRNAs that read codons beginning with uridine, leading to the formation of N6-(dimethylallyl)adenosine (i(6)A).</text>
</comment>
<gene>
    <name evidence="10" type="primary">miaA</name>
    <name evidence="14" type="ORF">SAMN02745216_03198</name>
</gene>
<dbReference type="EC" id="2.5.1.75" evidence="10"/>
<feature type="binding site" evidence="10">
    <location>
        <begin position="12"/>
        <end position="19"/>
    </location>
    <ligand>
        <name>ATP</name>
        <dbReference type="ChEBI" id="CHEBI:30616"/>
    </ligand>
</feature>
<evidence type="ECO:0000256" key="4">
    <source>
        <dbReference type="ARBA" id="ARBA00022679"/>
    </source>
</evidence>
<feature type="site" description="Interaction with substrate tRNA" evidence="10">
    <location>
        <position position="103"/>
    </location>
</feature>
<dbReference type="SUPFAM" id="SSF52540">
    <property type="entry name" value="P-loop containing nucleoside triphosphate hydrolases"/>
    <property type="match status" value="2"/>
</dbReference>
<dbReference type="NCBIfam" id="TIGR00174">
    <property type="entry name" value="miaA"/>
    <property type="match status" value="1"/>
</dbReference>
<dbReference type="InterPro" id="IPR039657">
    <property type="entry name" value="Dimethylallyltransferase"/>
</dbReference>
<evidence type="ECO:0000256" key="7">
    <source>
        <dbReference type="ARBA" id="ARBA00022840"/>
    </source>
</evidence>
<evidence type="ECO:0000256" key="5">
    <source>
        <dbReference type="ARBA" id="ARBA00022694"/>
    </source>
</evidence>
<dbReference type="STRING" id="1121393.SAMN02745216_03198"/>
<evidence type="ECO:0000256" key="11">
    <source>
        <dbReference type="RuleBase" id="RU003783"/>
    </source>
</evidence>
<dbReference type="EMBL" id="FQZU01000021">
    <property type="protein sequence ID" value="SHK27793.1"/>
    <property type="molecule type" value="Genomic_DNA"/>
</dbReference>
<evidence type="ECO:0000256" key="2">
    <source>
        <dbReference type="ARBA" id="ARBA00003213"/>
    </source>
</evidence>
<dbReference type="AlphaFoldDB" id="A0A1M6R5S7"/>
<reference evidence="15" key="1">
    <citation type="submission" date="2016-11" db="EMBL/GenBank/DDBJ databases">
        <authorList>
            <person name="Varghese N."/>
            <person name="Submissions S."/>
        </authorList>
    </citation>
    <scope>NUCLEOTIDE SEQUENCE [LARGE SCALE GENOMIC DNA]</scope>
    <source>
        <strain evidence="15">DSM 16219</strain>
    </source>
</reference>
<dbReference type="Pfam" id="PF01715">
    <property type="entry name" value="IPPT"/>
    <property type="match status" value="1"/>
</dbReference>
<keyword evidence="6 10" id="KW-0547">Nucleotide-binding</keyword>
<evidence type="ECO:0000256" key="1">
    <source>
        <dbReference type="ARBA" id="ARBA00001946"/>
    </source>
</evidence>
<evidence type="ECO:0000256" key="9">
    <source>
        <dbReference type="ARBA" id="ARBA00049563"/>
    </source>
</evidence>
<proteinExistence type="inferred from homology"/>
<dbReference type="HAMAP" id="MF_00185">
    <property type="entry name" value="IPP_trans"/>
    <property type="match status" value="1"/>
</dbReference>
<comment type="cofactor">
    <cofactor evidence="1 10">
        <name>Mg(2+)</name>
        <dbReference type="ChEBI" id="CHEBI:18420"/>
    </cofactor>
</comment>
<evidence type="ECO:0000313" key="15">
    <source>
        <dbReference type="Proteomes" id="UP000183994"/>
    </source>
</evidence>
<keyword evidence="4 10" id="KW-0808">Transferase</keyword>
<organism evidence="14 15">
    <name type="scientific">Desulfatibacillum alkenivorans DSM 16219</name>
    <dbReference type="NCBI Taxonomy" id="1121393"/>
    <lineage>
        <taxon>Bacteria</taxon>
        <taxon>Pseudomonadati</taxon>
        <taxon>Thermodesulfobacteriota</taxon>
        <taxon>Desulfobacteria</taxon>
        <taxon>Desulfobacterales</taxon>
        <taxon>Desulfatibacillaceae</taxon>
        <taxon>Desulfatibacillum</taxon>
    </lineage>
</organism>
<evidence type="ECO:0000256" key="13">
    <source>
        <dbReference type="RuleBase" id="RU003785"/>
    </source>
</evidence>
<dbReference type="InterPro" id="IPR018022">
    <property type="entry name" value="IPT"/>
</dbReference>
<comment type="similarity">
    <text evidence="3 10 13">Belongs to the IPP transferase family.</text>
</comment>
<dbReference type="Proteomes" id="UP000183994">
    <property type="component" value="Unassembled WGS sequence"/>
</dbReference>
<evidence type="ECO:0000313" key="14">
    <source>
        <dbReference type="EMBL" id="SHK27793.1"/>
    </source>
</evidence>
<dbReference type="FunFam" id="1.10.20.140:FF:000001">
    <property type="entry name" value="tRNA dimethylallyltransferase"/>
    <property type="match status" value="1"/>
</dbReference>
<dbReference type="PANTHER" id="PTHR11088:SF60">
    <property type="entry name" value="TRNA DIMETHYLALLYLTRANSFERASE"/>
    <property type="match status" value="1"/>
</dbReference>
<comment type="caution">
    <text evidence="10">Lacks conserved residue(s) required for the propagation of feature annotation.</text>
</comment>
<comment type="subunit">
    <text evidence="10">Monomer.</text>
</comment>
<dbReference type="GO" id="GO:0005524">
    <property type="term" value="F:ATP binding"/>
    <property type="evidence" value="ECO:0007669"/>
    <property type="project" value="UniProtKB-UniRule"/>
</dbReference>
<evidence type="ECO:0000256" key="12">
    <source>
        <dbReference type="RuleBase" id="RU003784"/>
    </source>
</evidence>
<evidence type="ECO:0000256" key="6">
    <source>
        <dbReference type="ARBA" id="ARBA00022741"/>
    </source>
</evidence>
<evidence type="ECO:0000256" key="3">
    <source>
        <dbReference type="ARBA" id="ARBA00005842"/>
    </source>
</evidence>
<accession>A0A1M6R5S7</accession>
<dbReference type="Gene3D" id="3.40.50.300">
    <property type="entry name" value="P-loop containing nucleotide triphosphate hydrolases"/>
    <property type="match status" value="1"/>
</dbReference>
<feature type="binding site" evidence="10">
    <location>
        <begin position="14"/>
        <end position="19"/>
    </location>
    <ligand>
        <name>substrate</name>
    </ligand>
</feature>
<keyword evidence="8 10" id="KW-0460">Magnesium</keyword>
<keyword evidence="15" id="KW-1185">Reference proteome</keyword>